<feature type="transmembrane region" description="Helical" evidence="7">
    <location>
        <begin position="15"/>
        <end position="36"/>
    </location>
</feature>
<evidence type="ECO:0000256" key="3">
    <source>
        <dbReference type="ARBA" id="ARBA00022692"/>
    </source>
</evidence>
<dbReference type="PANTHER" id="PTHR23320:SF42">
    <property type="entry name" value="MEMBRANE-SPANNING 4-DOMAINS SUBFAMILY A MEMBER 13"/>
    <property type="match status" value="1"/>
</dbReference>
<sequence length="220" mass="25305">MLHFPVESLSLLDSLVLGAVQIMMGSFHVLMWYFLFNLYNKQENRYFGLYSPITFKVHYPSWAFCFFMSGILSVNEAKNTSVQSRKLAFFGNVVSALVALLGIILIITELCMKSEMSYKNMSIAFVGKIVSGFLLLTSLLEFSLTFTYIYYIVCNWDSLMQKHMIHTDMGPDVQGTPCVEVEKEKKREEDGEWSMEKKVEEEKEQLEDNGKSKLKLEAAF</sequence>
<dbReference type="InParanoid" id="G3W0W2"/>
<dbReference type="PANTHER" id="PTHR23320">
    <property type="entry name" value="MEMBRANE-SPANNING 4-DOMAINS SUBFAMILY A MS4A -RELATED"/>
    <property type="match status" value="1"/>
</dbReference>
<evidence type="ECO:0000256" key="4">
    <source>
        <dbReference type="ARBA" id="ARBA00022989"/>
    </source>
</evidence>
<dbReference type="InterPro" id="IPR007237">
    <property type="entry name" value="CD20-like"/>
</dbReference>
<evidence type="ECO:0000313" key="9">
    <source>
        <dbReference type="Proteomes" id="UP000007648"/>
    </source>
</evidence>
<dbReference type="RefSeq" id="XP_031797638.1">
    <property type="nucleotide sequence ID" value="XM_031941778.1"/>
</dbReference>
<evidence type="ECO:0000256" key="5">
    <source>
        <dbReference type="ARBA" id="ARBA00023136"/>
    </source>
</evidence>
<dbReference type="GO" id="GO:0005886">
    <property type="term" value="C:plasma membrane"/>
    <property type="evidence" value="ECO:0007669"/>
    <property type="project" value="TreeGrafter"/>
</dbReference>
<gene>
    <name evidence="8" type="primary">MS4A13</name>
</gene>
<comment type="subcellular location">
    <subcellularLocation>
        <location evidence="1">Membrane</location>
        <topology evidence="1">Multi-pass membrane protein</topology>
    </subcellularLocation>
</comment>
<dbReference type="InterPro" id="IPR030417">
    <property type="entry name" value="MS4A"/>
</dbReference>
<comment type="similarity">
    <text evidence="2">Belongs to the MS4A family.</text>
</comment>
<dbReference type="Proteomes" id="UP000007648">
    <property type="component" value="Unassembled WGS sequence"/>
</dbReference>
<dbReference type="HOGENOM" id="CLU_144238_0_0_1"/>
<reference evidence="8" key="3">
    <citation type="submission" date="2025-09" db="UniProtKB">
        <authorList>
            <consortium name="Ensembl"/>
        </authorList>
    </citation>
    <scope>IDENTIFICATION</scope>
</reference>
<keyword evidence="3 7" id="KW-0812">Transmembrane</keyword>
<evidence type="ECO:0000256" key="7">
    <source>
        <dbReference type="SAM" id="Phobius"/>
    </source>
</evidence>
<dbReference type="GeneTree" id="ENSGT00390000015662"/>
<dbReference type="RefSeq" id="XP_031797635.1">
    <property type="nucleotide sequence ID" value="XM_031941775.1"/>
</dbReference>
<evidence type="ECO:0000256" key="6">
    <source>
        <dbReference type="SAM" id="MobiDB-lite"/>
    </source>
</evidence>
<dbReference type="eggNOG" id="ENOG502RTZG">
    <property type="taxonomic scope" value="Eukaryota"/>
</dbReference>
<name>G3W0W2_SARHA</name>
<keyword evidence="9" id="KW-1185">Reference proteome</keyword>
<accession>G3W0W2</accession>
<dbReference type="CTD" id="503497"/>
<organism evidence="8 9">
    <name type="scientific">Sarcophilus harrisii</name>
    <name type="common">Tasmanian devil</name>
    <name type="synonym">Sarcophilus laniarius</name>
    <dbReference type="NCBI Taxonomy" id="9305"/>
    <lineage>
        <taxon>Eukaryota</taxon>
        <taxon>Metazoa</taxon>
        <taxon>Chordata</taxon>
        <taxon>Craniata</taxon>
        <taxon>Vertebrata</taxon>
        <taxon>Euteleostomi</taxon>
        <taxon>Mammalia</taxon>
        <taxon>Metatheria</taxon>
        <taxon>Dasyuromorphia</taxon>
        <taxon>Dasyuridae</taxon>
        <taxon>Sarcophilus</taxon>
    </lineage>
</organism>
<feature type="region of interest" description="Disordered" evidence="6">
    <location>
        <begin position="184"/>
        <end position="220"/>
    </location>
</feature>
<dbReference type="RefSeq" id="XP_031797636.1">
    <property type="nucleotide sequence ID" value="XM_031941776.1"/>
</dbReference>
<dbReference type="Ensembl" id="ENSSHAT00000009142.2">
    <property type="protein sequence ID" value="ENSSHAP00000009067.2"/>
    <property type="gene ID" value="ENSSHAG00000007853.2"/>
</dbReference>
<feature type="transmembrane region" description="Helical" evidence="7">
    <location>
        <begin position="87"/>
        <end position="108"/>
    </location>
</feature>
<evidence type="ECO:0000256" key="1">
    <source>
        <dbReference type="ARBA" id="ARBA00004141"/>
    </source>
</evidence>
<dbReference type="GO" id="GO:0007166">
    <property type="term" value="P:cell surface receptor signaling pathway"/>
    <property type="evidence" value="ECO:0007669"/>
    <property type="project" value="TreeGrafter"/>
</dbReference>
<keyword evidence="4 7" id="KW-1133">Transmembrane helix</keyword>
<evidence type="ECO:0000313" key="8">
    <source>
        <dbReference type="Ensembl" id="ENSSHAP00000009067.2"/>
    </source>
</evidence>
<dbReference type="AlphaFoldDB" id="G3W0W2"/>
<evidence type="ECO:0000256" key="2">
    <source>
        <dbReference type="ARBA" id="ARBA00009565"/>
    </source>
</evidence>
<feature type="transmembrane region" description="Helical" evidence="7">
    <location>
        <begin position="129"/>
        <end position="153"/>
    </location>
</feature>
<reference evidence="8" key="2">
    <citation type="submission" date="2025-08" db="UniProtKB">
        <authorList>
            <consortium name="Ensembl"/>
        </authorList>
    </citation>
    <scope>IDENTIFICATION</scope>
</reference>
<reference evidence="8 9" key="1">
    <citation type="journal article" date="2011" name="Proc. Natl. Acad. Sci. U.S.A.">
        <title>Genetic diversity and population structure of the endangered marsupial Sarcophilus harrisii (Tasmanian devil).</title>
        <authorList>
            <person name="Miller W."/>
            <person name="Hayes V.M."/>
            <person name="Ratan A."/>
            <person name="Petersen D.C."/>
            <person name="Wittekindt N.E."/>
            <person name="Miller J."/>
            <person name="Walenz B."/>
            <person name="Knight J."/>
            <person name="Qi J."/>
            <person name="Zhao F."/>
            <person name="Wang Q."/>
            <person name="Bedoya-Reina O.C."/>
            <person name="Katiyar N."/>
            <person name="Tomsho L.P."/>
            <person name="Kasson L.M."/>
            <person name="Hardie R.A."/>
            <person name="Woodbridge P."/>
            <person name="Tindall E.A."/>
            <person name="Bertelsen M.F."/>
            <person name="Dixon D."/>
            <person name="Pyecroft S."/>
            <person name="Helgen K.M."/>
            <person name="Lesk A.M."/>
            <person name="Pringle T.H."/>
            <person name="Patterson N."/>
            <person name="Zhang Y."/>
            <person name="Kreiss A."/>
            <person name="Woods G.M."/>
            <person name="Jones M.E."/>
            <person name="Schuster S.C."/>
        </authorList>
    </citation>
    <scope>NUCLEOTIDE SEQUENCE [LARGE SCALE GENOMIC DNA]</scope>
</reference>
<dbReference type="FunCoup" id="G3W0W2">
    <property type="interactions" value="207"/>
</dbReference>
<dbReference type="RefSeq" id="XP_031797637.1">
    <property type="nucleotide sequence ID" value="XM_031941777.1"/>
</dbReference>
<dbReference type="Pfam" id="PF04103">
    <property type="entry name" value="CD20"/>
    <property type="match status" value="1"/>
</dbReference>
<proteinExistence type="inferred from homology"/>
<keyword evidence="5 7" id="KW-0472">Membrane</keyword>
<protein>
    <submittedName>
        <fullName evidence="8">Membrane spanning 4-domains A13</fullName>
    </submittedName>
</protein>
<dbReference type="GeneID" id="116419766"/>